<proteinExistence type="predicted"/>
<protein>
    <recommendedName>
        <fullName evidence="4">MerC mercury resistance protein</fullName>
    </recommendedName>
</protein>
<evidence type="ECO:0008006" key="4">
    <source>
        <dbReference type="Google" id="ProtNLM"/>
    </source>
</evidence>
<evidence type="ECO:0000256" key="1">
    <source>
        <dbReference type="SAM" id="Phobius"/>
    </source>
</evidence>
<dbReference type="Proteomes" id="UP001333710">
    <property type="component" value="Chromosome"/>
</dbReference>
<dbReference type="InterPro" id="IPR004891">
    <property type="entry name" value="Mercury-R_MerC"/>
</dbReference>
<dbReference type="AlphaFoldDB" id="A0AA48KTT0"/>
<dbReference type="GO" id="GO:0016020">
    <property type="term" value="C:membrane"/>
    <property type="evidence" value="ECO:0007669"/>
    <property type="project" value="InterPro"/>
</dbReference>
<evidence type="ECO:0000313" key="3">
    <source>
        <dbReference type="Proteomes" id="UP001333710"/>
    </source>
</evidence>
<keyword evidence="1" id="KW-1133">Transmembrane helix</keyword>
<keyword evidence="1" id="KW-0812">Transmembrane</keyword>
<dbReference type="GO" id="GO:0015097">
    <property type="term" value="F:mercury ion transmembrane transporter activity"/>
    <property type="evidence" value="ECO:0007669"/>
    <property type="project" value="InterPro"/>
</dbReference>
<feature type="transmembrane region" description="Helical" evidence="1">
    <location>
        <begin position="55"/>
        <end position="72"/>
    </location>
</feature>
<dbReference type="Pfam" id="PF03203">
    <property type="entry name" value="MerC"/>
    <property type="match status" value="1"/>
</dbReference>
<feature type="transmembrane region" description="Helical" evidence="1">
    <location>
        <begin position="84"/>
        <end position="100"/>
    </location>
</feature>
<feature type="transmembrane region" description="Helical" evidence="1">
    <location>
        <begin position="21"/>
        <end position="43"/>
    </location>
</feature>
<dbReference type="EMBL" id="AP027272">
    <property type="protein sequence ID" value="BDX08507.1"/>
    <property type="molecule type" value="Genomic_DNA"/>
</dbReference>
<gene>
    <name evidence="2" type="ORF">MACH26_40280</name>
</gene>
<reference evidence="2" key="1">
    <citation type="submission" date="2023-01" db="EMBL/GenBank/DDBJ databases">
        <title>Complete genome sequence of Planctobacterium marinum strain Dej080120_11.</title>
        <authorList>
            <person name="Ueki S."/>
            <person name="Maruyama F."/>
        </authorList>
    </citation>
    <scope>NUCLEOTIDE SEQUENCE</scope>
    <source>
        <strain evidence="2">Dej080120_11</strain>
    </source>
</reference>
<sequence length="137" mass="15198">MLYYHPPFVEVRLAVRDIIGTILSSLCIIHCVLSAVLLLLGGTGLVSATWHSSEIHLIFFLPVLLVATLSFPHAKRQHGNNQPLVYGVIGMALLTISLMLELIWHLHVLETILTVIGGGILIYAHQMNRRLSEMQPS</sequence>
<feature type="transmembrane region" description="Helical" evidence="1">
    <location>
        <begin position="106"/>
        <end position="124"/>
    </location>
</feature>
<evidence type="ECO:0000313" key="2">
    <source>
        <dbReference type="EMBL" id="BDX08507.1"/>
    </source>
</evidence>
<name>A0AA48KTT0_9ALTE</name>
<keyword evidence="1" id="KW-0472">Membrane</keyword>
<keyword evidence="3" id="KW-1185">Reference proteome</keyword>
<dbReference type="KEGG" id="pmaw:MACH26_40280"/>
<accession>A0AA48KTT0</accession>
<organism evidence="2 3">
    <name type="scientific">Planctobacterium marinum</name>
    <dbReference type="NCBI Taxonomy" id="1631968"/>
    <lineage>
        <taxon>Bacteria</taxon>
        <taxon>Pseudomonadati</taxon>
        <taxon>Pseudomonadota</taxon>
        <taxon>Gammaproteobacteria</taxon>
        <taxon>Alteromonadales</taxon>
        <taxon>Alteromonadaceae</taxon>
        <taxon>Planctobacterium</taxon>
    </lineage>
</organism>